<reference evidence="14" key="1">
    <citation type="submission" date="2020-10" db="EMBL/GenBank/DDBJ databases">
        <authorList>
            <person name="Gilroy R."/>
        </authorList>
    </citation>
    <scope>NUCLEOTIDE SEQUENCE</scope>
    <source>
        <strain evidence="14">ChiBcec2-4451</strain>
    </source>
</reference>
<dbReference type="PROSITE" id="PS01124">
    <property type="entry name" value="HTH_ARAC_FAMILY_2"/>
    <property type="match status" value="1"/>
</dbReference>
<dbReference type="AlphaFoldDB" id="A0A9D1NVL1"/>
<dbReference type="GO" id="GO:0000160">
    <property type="term" value="P:phosphorelay signal transduction system"/>
    <property type="evidence" value="ECO:0007669"/>
    <property type="project" value="UniProtKB-KW"/>
</dbReference>
<evidence type="ECO:0000259" key="12">
    <source>
        <dbReference type="PROSITE" id="PS01124"/>
    </source>
</evidence>
<dbReference type="InterPro" id="IPR051552">
    <property type="entry name" value="HptR"/>
</dbReference>
<evidence type="ECO:0000256" key="1">
    <source>
        <dbReference type="ARBA" id="ARBA00004496"/>
    </source>
</evidence>
<dbReference type="PANTHER" id="PTHR42713">
    <property type="entry name" value="HISTIDINE KINASE-RELATED"/>
    <property type="match status" value="1"/>
</dbReference>
<evidence type="ECO:0000256" key="11">
    <source>
        <dbReference type="SAM" id="Coils"/>
    </source>
</evidence>
<evidence type="ECO:0000256" key="5">
    <source>
        <dbReference type="ARBA" id="ARBA00023012"/>
    </source>
</evidence>
<dbReference type="Gene3D" id="1.10.10.60">
    <property type="entry name" value="Homeodomain-like"/>
    <property type="match status" value="1"/>
</dbReference>
<dbReference type="CDD" id="cd17536">
    <property type="entry name" value="REC_YesN-like"/>
    <property type="match status" value="1"/>
</dbReference>
<sequence length="476" mass="55704">MNYNLLIADDEELIRKGLIARLEYLQITFQNIYEAATGQEALEILKNYKVDIVVTDIRMPQMGGLELMQEAGKIQKGISFLILSGYAEFEYAKRALELGAKAYLLKPLSNEELKKEFTLLFAQMERERAAKTAANLQNRLNREKREFGLEKELNRFLADREYAASEYPALMTWIPELFEKNLRWYLAIINIEKSSFEKSEFQKKDIGILQFSVKNVFQEIQTECRKMVVGNFANDNQFFGIFWWEKSSEDLRMRGELEKLFLRMQSLFSEQMEVMLSFGVSNPSGSLGRQMVQEAQSSLKQRLVYGKSGIYFSEDGSLPSMEQFPSMELNRLNTLMEHREMGKIRELLKDLFSDGKARHYTPSYLRVLWVGVLNMLLRNFSLSKEAQDNTEKILASFHQIDSFETMKEVRESLWELIKESVQMDRMADTDSKSRIRMAIQYIHEHYNENLPVNELAARFDMSPNYFSSIFKKEMNQ</sequence>
<proteinExistence type="predicted"/>
<evidence type="ECO:0000256" key="3">
    <source>
        <dbReference type="ARBA" id="ARBA00022490"/>
    </source>
</evidence>
<feature type="non-terminal residue" evidence="14">
    <location>
        <position position="476"/>
    </location>
</feature>
<dbReference type="GO" id="GO:0043565">
    <property type="term" value="F:sequence-specific DNA binding"/>
    <property type="evidence" value="ECO:0007669"/>
    <property type="project" value="InterPro"/>
</dbReference>
<feature type="modified residue" description="4-aspartylphosphate" evidence="10">
    <location>
        <position position="56"/>
    </location>
</feature>
<keyword evidence="5" id="KW-0902">Two-component regulatory system</keyword>
<reference evidence="14" key="2">
    <citation type="journal article" date="2021" name="PeerJ">
        <title>Extensive microbial diversity within the chicken gut microbiome revealed by metagenomics and culture.</title>
        <authorList>
            <person name="Gilroy R."/>
            <person name="Ravi A."/>
            <person name="Getino M."/>
            <person name="Pursley I."/>
            <person name="Horton D.L."/>
            <person name="Alikhan N.F."/>
            <person name="Baker D."/>
            <person name="Gharbi K."/>
            <person name="Hall N."/>
            <person name="Watson M."/>
            <person name="Adriaenssens E.M."/>
            <person name="Foster-Nyarko E."/>
            <person name="Jarju S."/>
            <person name="Secka A."/>
            <person name="Antonio M."/>
            <person name="Oren A."/>
            <person name="Chaudhuri R.R."/>
            <person name="La Ragione R."/>
            <person name="Hildebrand F."/>
            <person name="Pallen M.J."/>
        </authorList>
    </citation>
    <scope>NUCLEOTIDE SEQUENCE</scope>
    <source>
        <strain evidence="14">ChiBcec2-4451</strain>
    </source>
</reference>
<evidence type="ECO:0000259" key="13">
    <source>
        <dbReference type="PROSITE" id="PS50110"/>
    </source>
</evidence>
<comment type="subcellular location">
    <subcellularLocation>
        <location evidence="1">Cytoplasm</location>
    </subcellularLocation>
</comment>
<dbReference type="InterPro" id="IPR001789">
    <property type="entry name" value="Sig_transdc_resp-reg_receiver"/>
</dbReference>
<dbReference type="InterPro" id="IPR018060">
    <property type="entry name" value="HTH_AraC"/>
</dbReference>
<evidence type="ECO:0000256" key="8">
    <source>
        <dbReference type="ARBA" id="ARBA00023163"/>
    </source>
</evidence>
<feature type="domain" description="HTH araC/xylS-type" evidence="12">
    <location>
        <begin position="436"/>
        <end position="476"/>
    </location>
</feature>
<evidence type="ECO:0000256" key="4">
    <source>
        <dbReference type="ARBA" id="ARBA00022553"/>
    </source>
</evidence>
<evidence type="ECO:0000256" key="10">
    <source>
        <dbReference type="PROSITE-ProRule" id="PRU00169"/>
    </source>
</evidence>
<dbReference type="GO" id="GO:0003700">
    <property type="term" value="F:DNA-binding transcription factor activity"/>
    <property type="evidence" value="ECO:0007669"/>
    <property type="project" value="InterPro"/>
</dbReference>
<dbReference type="Gene3D" id="3.40.50.2300">
    <property type="match status" value="1"/>
</dbReference>
<keyword evidence="8" id="KW-0804">Transcription</keyword>
<evidence type="ECO:0000256" key="6">
    <source>
        <dbReference type="ARBA" id="ARBA00023015"/>
    </source>
</evidence>
<name>A0A9D1NVL1_9FIRM</name>
<evidence type="ECO:0000313" key="15">
    <source>
        <dbReference type="Proteomes" id="UP000886723"/>
    </source>
</evidence>
<dbReference type="EMBL" id="DVON01000235">
    <property type="protein sequence ID" value="HIV13665.1"/>
    <property type="molecule type" value="Genomic_DNA"/>
</dbReference>
<keyword evidence="4 10" id="KW-0597">Phosphoprotein</keyword>
<dbReference type="PANTHER" id="PTHR42713:SF3">
    <property type="entry name" value="TRANSCRIPTIONAL REGULATORY PROTEIN HPTR"/>
    <property type="match status" value="1"/>
</dbReference>
<accession>A0A9D1NVL1</accession>
<evidence type="ECO:0000256" key="7">
    <source>
        <dbReference type="ARBA" id="ARBA00023125"/>
    </source>
</evidence>
<keyword evidence="3" id="KW-0963">Cytoplasm</keyword>
<dbReference type="SMART" id="SM00448">
    <property type="entry name" value="REC"/>
    <property type="match status" value="1"/>
</dbReference>
<evidence type="ECO:0000256" key="9">
    <source>
        <dbReference type="ARBA" id="ARBA00024867"/>
    </source>
</evidence>
<dbReference type="InterPro" id="IPR011006">
    <property type="entry name" value="CheY-like_superfamily"/>
</dbReference>
<protein>
    <recommendedName>
        <fullName evidence="2">Stage 0 sporulation protein A homolog</fullName>
    </recommendedName>
</protein>
<organism evidence="14 15">
    <name type="scientific">Candidatus Pullilachnospira stercoravium</name>
    <dbReference type="NCBI Taxonomy" id="2840913"/>
    <lineage>
        <taxon>Bacteria</taxon>
        <taxon>Bacillati</taxon>
        <taxon>Bacillota</taxon>
        <taxon>Clostridia</taxon>
        <taxon>Lachnospirales</taxon>
        <taxon>Lachnospiraceae</taxon>
        <taxon>Lachnospiraceae incertae sedis</taxon>
        <taxon>Candidatus Pullilachnospira</taxon>
    </lineage>
</organism>
<keyword evidence="6" id="KW-0805">Transcription regulation</keyword>
<dbReference type="PROSITE" id="PS50110">
    <property type="entry name" value="RESPONSE_REGULATORY"/>
    <property type="match status" value="1"/>
</dbReference>
<evidence type="ECO:0000256" key="2">
    <source>
        <dbReference type="ARBA" id="ARBA00018672"/>
    </source>
</evidence>
<comment type="caution">
    <text evidence="14">The sequence shown here is derived from an EMBL/GenBank/DDBJ whole genome shotgun (WGS) entry which is preliminary data.</text>
</comment>
<keyword evidence="11" id="KW-0175">Coiled coil</keyword>
<dbReference type="Pfam" id="PF00165">
    <property type="entry name" value="HTH_AraC"/>
    <property type="match status" value="1"/>
</dbReference>
<dbReference type="SUPFAM" id="SSF52172">
    <property type="entry name" value="CheY-like"/>
    <property type="match status" value="1"/>
</dbReference>
<dbReference type="InterPro" id="IPR009057">
    <property type="entry name" value="Homeodomain-like_sf"/>
</dbReference>
<gene>
    <name evidence="14" type="ORF">IAA63_11070</name>
</gene>
<dbReference type="Proteomes" id="UP000886723">
    <property type="component" value="Unassembled WGS sequence"/>
</dbReference>
<evidence type="ECO:0000313" key="14">
    <source>
        <dbReference type="EMBL" id="HIV13665.1"/>
    </source>
</evidence>
<feature type="coiled-coil region" evidence="11">
    <location>
        <begin position="119"/>
        <end position="146"/>
    </location>
</feature>
<dbReference type="GO" id="GO:0005737">
    <property type="term" value="C:cytoplasm"/>
    <property type="evidence" value="ECO:0007669"/>
    <property type="project" value="UniProtKB-SubCell"/>
</dbReference>
<dbReference type="SUPFAM" id="SSF46689">
    <property type="entry name" value="Homeodomain-like"/>
    <property type="match status" value="1"/>
</dbReference>
<feature type="domain" description="Response regulatory" evidence="13">
    <location>
        <begin position="4"/>
        <end position="121"/>
    </location>
</feature>
<comment type="function">
    <text evidence="9">May play the central regulatory role in sporulation. It may be an element of the effector pathway responsible for the activation of sporulation genes in response to nutritional stress. Spo0A may act in concert with spo0H (a sigma factor) to control the expression of some genes that are critical to the sporulation process.</text>
</comment>
<keyword evidence="7" id="KW-0238">DNA-binding</keyword>
<dbReference type="Pfam" id="PF00072">
    <property type="entry name" value="Response_reg"/>
    <property type="match status" value="1"/>
</dbReference>